<dbReference type="SUPFAM" id="SSF56176">
    <property type="entry name" value="FAD-binding/transporter-associated domain-like"/>
    <property type="match status" value="1"/>
</dbReference>
<evidence type="ECO:0000256" key="14">
    <source>
        <dbReference type="PIRSR" id="PIRSR000127-2"/>
    </source>
</evidence>
<dbReference type="Gene3D" id="3.30.365.10">
    <property type="entry name" value="Aldehyde oxidase/xanthine dehydrogenase, molybdopterin binding domain"/>
    <property type="match status" value="5"/>
</dbReference>
<dbReference type="Gene3D" id="1.10.150.120">
    <property type="entry name" value="[2Fe-2S]-binding domain"/>
    <property type="match status" value="1"/>
</dbReference>
<dbReference type="InterPro" id="IPR036010">
    <property type="entry name" value="2Fe-2S_ferredoxin-like_sf"/>
</dbReference>
<evidence type="ECO:0000256" key="13">
    <source>
        <dbReference type="PIRSR" id="PIRSR000127-1"/>
    </source>
</evidence>
<keyword evidence="6 15" id="KW-0479">Metal-binding</keyword>
<dbReference type="Gene3D" id="3.30.390.50">
    <property type="entry name" value="CO dehydrogenase flavoprotein, C-terminal domain"/>
    <property type="match status" value="1"/>
</dbReference>
<dbReference type="InterPro" id="IPR016208">
    <property type="entry name" value="Ald_Oxase/xanthine_DH-like"/>
</dbReference>
<dbReference type="InterPro" id="IPR016166">
    <property type="entry name" value="FAD-bd_PCMH"/>
</dbReference>
<dbReference type="PANTHER" id="PTHR45444:SF3">
    <property type="entry name" value="XANTHINE DEHYDROGENASE"/>
    <property type="match status" value="1"/>
</dbReference>
<dbReference type="SUPFAM" id="SSF54292">
    <property type="entry name" value="2Fe-2S ferredoxin-like"/>
    <property type="match status" value="1"/>
</dbReference>
<dbReference type="PANTHER" id="PTHR45444">
    <property type="entry name" value="XANTHINE DEHYDROGENASE"/>
    <property type="match status" value="1"/>
</dbReference>
<dbReference type="FunFam" id="1.10.150.120:FF:000008">
    <property type="entry name" value="Probable aldehyde oxidase gad-3"/>
    <property type="match status" value="1"/>
</dbReference>
<keyword evidence="11" id="KW-0520">NAD</keyword>
<dbReference type="InterPro" id="IPR016169">
    <property type="entry name" value="FAD-bd_PCMH_sub2"/>
</dbReference>
<comment type="cofactor">
    <cofactor evidence="1 14">
        <name>FAD</name>
        <dbReference type="ChEBI" id="CHEBI:57692"/>
    </cofactor>
</comment>
<evidence type="ECO:0000256" key="6">
    <source>
        <dbReference type="ARBA" id="ARBA00022723"/>
    </source>
</evidence>
<feature type="binding site" evidence="15">
    <location>
        <position position="52"/>
    </location>
    <ligand>
        <name>[2Fe-2S] cluster</name>
        <dbReference type="ChEBI" id="CHEBI:190135"/>
        <label>1</label>
    </ligand>
</feature>
<sequence>MGYRSNMRFFVNGREVVVENPDPESTLVCFLREKLNLTGTKIGCEEGVCGACTVVVGRWDCQQQKAIYRAANACLLPLFLVDRCSIQTIEGIGSAKRMHTIQERLSRGHGTQCGFCSPGFVMSLYALLRNSPHPSTDEIDEAIRGNLCRCTGYRPILESFYSLSLDGCCQQGKGECACRKVQKSEAETNRMTSLTSFADFPSYDPSQEPIFPPQLILDARNKDDNILQLHGRRIDLLAPNSINELTILYQQNGKNTRLISTGLITRLVHSFNTSEDRVSWLSIHRIPLLKTWSVGTKEIRIGSGLSISDFLDVLKAQNGDGYFDPILELFAKYSSTQVRNIASWSGALCSASASSEFCTLALALSFSIEVLSLKTGEKRMILIDKTFFNDTNGSKTTLKSDDVIIQLITPKLSKVDRILTFKIGARHGGDSTELNAVGKFVTDDDRKLIESATIAVGGVDRKPWLAENTASSLIGRSLSMDDEALLTDTIVVFDKELDQIPHQQNGAQMEHRKALARVALFKFMVSLVQNQEVENMPIARSTILQAQQIFNRVPSSQNLSDAVGRPVPHQSGDVHVTGEAKYTADIKVADMLHLALVQSTEAHAEILSIDPSAALRIPGVVDYVDVRDIPPGGTNTPGIDGKAFMIDDSPIFANGKVEAVGQPIGAIIAVDVETARRAAKLVKIDYKRLKPIVTIQDAIEEGSFHISSDPREFLRDWSEEEDYFKECRFVVEGDVVLGAQEHVYMETQSADAIEEGSFHISSDPREFLRDWSEEEDYFKECRFVVEGDVVLGAQEHVYMETQSAVCIPEENDEWLIYTSSQMGAFAQLHCASILGIPKNKIVLKTKRIGGGFGGKTLAQCGYARNTALIAANKLKRPVKCALSRREDFLATGTRHPMEAHYKIGCDSDGHLIAADFKSYINGGYTIENSVMVAMVLAMNSDSCYRIPHMRCRCYPCKTNIASNTAMRGYGMPQSSFLIETAISHLADKAHFDAIKFREINHANKGWIRLSGEIIRNDNLTDCWQQCKMISRFDELQKEVNEFNRTHHYLKRGLAMSAVRFGLTHPGNTEQSFALVQIYLDGSVSVSIGGIEMGQGLFTKCLQVASRALDIPITKITMLDTSTDKTANAPITGGSQGADVHGIAVKAACEVLANRLEPIKKEFPNGNFESWVWTAYDRKIGLSAAVHKTIPRQEIGMPKGSTYFTTGAATTVAEIDALTGEHRIISVDIVMDCGDTLSPAIDIGQIEGGFMQGYGLYTMEEYQYADNGALITNSLGKYKIPTADVVPEKIRITLLKESDSHPGMIYSSKGIGEPPLLLGICPMLAICEAINAFRSDTGRRPTFVALESPLTAVRIRKACDAILPCNA</sequence>
<evidence type="ECO:0000256" key="11">
    <source>
        <dbReference type="ARBA" id="ARBA00023027"/>
    </source>
</evidence>
<evidence type="ECO:0000256" key="4">
    <source>
        <dbReference type="ARBA" id="ARBA00022630"/>
    </source>
</evidence>
<dbReference type="CDD" id="cd00207">
    <property type="entry name" value="fer2"/>
    <property type="match status" value="1"/>
</dbReference>
<dbReference type="InterPro" id="IPR002346">
    <property type="entry name" value="Mopterin_DH_FAD-bd"/>
</dbReference>
<keyword evidence="8" id="KW-0560">Oxidoreductase</keyword>
<feature type="binding site" evidence="15">
    <location>
        <position position="1133"/>
    </location>
    <ligand>
        <name>Mo-molybdopterin</name>
        <dbReference type="ChEBI" id="CHEBI:71302"/>
    </ligand>
    <ligandPart>
        <name>Mo</name>
        <dbReference type="ChEBI" id="CHEBI:28685"/>
    </ligandPart>
</feature>
<comment type="cofactor">
    <cofactor evidence="15">
        <name>Mo-molybdopterin</name>
        <dbReference type="ChEBI" id="CHEBI:71302"/>
    </cofactor>
    <text evidence="15">Binds 1 Mo-molybdopterin (Mo-MPT) cofactor per subunit.</text>
</comment>
<proteinExistence type="inferred from homology"/>
<dbReference type="Gene3D" id="3.30.465.10">
    <property type="match status" value="1"/>
</dbReference>
<feature type="binding site" evidence="15">
    <location>
        <position position="821"/>
    </location>
    <ligand>
        <name>Mo-molybdopterin</name>
        <dbReference type="ChEBI" id="CHEBI:71302"/>
    </ligand>
    <ligandPart>
        <name>Mo</name>
        <dbReference type="ChEBI" id="CHEBI:28685"/>
    </ligandPart>
</feature>
<evidence type="ECO:0000256" key="3">
    <source>
        <dbReference type="ARBA" id="ARBA00022505"/>
    </source>
</evidence>
<dbReference type="Pfam" id="PF00941">
    <property type="entry name" value="FAD_binding_5"/>
    <property type="match status" value="1"/>
</dbReference>
<dbReference type="InterPro" id="IPR036856">
    <property type="entry name" value="Ald_Oxase/Xan_DH_a/b_sf"/>
</dbReference>
<dbReference type="InterPro" id="IPR006058">
    <property type="entry name" value="2Fe2S_fd_BS"/>
</dbReference>
<dbReference type="InterPro" id="IPR005107">
    <property type="entry name" value="CO_DH_flav_C"/>
</dbReference>
<dbReference type="PROSITE" id="PS51387">
    <property type="entry name" value="FAD_PCMH"/>
    <property type="match status" value="1"/>
</dbReference>
<comment type="cofactor">
    <cofactor evidence="15">
        <name>[2Fe-2S] cluster</name>
        <dbReference type="ChEBI" id="CHEBI:190135"/>
    </cofactor>
    <text evidence="15">Binds 2 [2Fe-2S] clusters.</text>
</comment>
<dbReference type="InterPro" id="IPR046867">
    <property type="entry name" value="AldOxase/xan_DH_MoCoBD2"/>
</dbReference>
<comment type="similarity">
    <text evidence="2">Belongs to the xanthine dehydrogenase family.</text>
</comment>
<name>A0A9J2PW43_ASCLU</name>
<feature type="binding site" evidence="15">
    <location>
        <position position="148"/>
    </location>
    <ligand>
        <name>[2Fe-2S] cluster</name>
        <dbReference type="ChEBI" id="CHEBI:190135"/>
        <label>2</label>
    </ligand>
</feature>
<dbReference type="FunFam" id="3.30.365.10:FF:000002">
    <property type="entry name" value="Xanthine dehydrogenase oxidase"/>
    <property type="match status" value="1"/>
</dbReference>
<dbReference type="InterPro" id="IPR008274">
    <property type="entry name" value="AldOxase/xan_DH_MoCoBD1"/>
</dbReference>
<dbReference type="InterPro" id="IPR036884">
    <property type="entry name" value="2Fe-2S-bd_dom_sf"/>
</dbReference>
<evidence type="ECO:0000256" key="2">
    <source>
        <dbReference type="ARBA" id="ARBA00006849"/>
    </source>
</evidence>
<keyword evidence="3 15" id="KW-0500">Molybdenum</keyword>
<feature type="binding site" evidence="15">
    <location>
        <position position="49"/>
    </location>
    <ligand>
        <name>[2Fe-2S] cluster</name>
        <dbReference type="ChEBI" id="CHEBI:190135"/>
        <label>1</label>
    </ligand>
</feature>
<feature type="binding site" evidence="14">
    <location>
        <position position="422"/>
    </location>
    <ligand>
        <name>FAD</name>
        <dbReference type="ChEBI" id="CHEBI:57692"/>
    </ligand>
</feature>
<dbReference type="Gene3D" id="3.10.20.30">
    <property type="match status" value="1"/>
</dbReference>
<dbReference type="InterPro" id="IPR036683">
    <property type="entry name" value="CO_DH_flav_C_dom_sf"/>
</dbReference>
<feature type="binding site" evidence="15">
    <location>
        <position position="113"/>
    </location>
    <ligand>
        <name>[2Fe-2S] cluster</name>
        <dbReference type="ChEBI" id="CHEBI:190135"/>
        <label>2</label>
    </ligand>
</feature>
<keyword evidence="4" id="KW-0285">Flavoprotein</keyword>
<evidence type="ECO:0000256" key="5">
    <source>
        <dbReference type="ARBA" id="ARBA00022714"/>
    </source>
</evidence>
<keyword evidence="7 14" id="KW-0274">FAD</keyword>
<evidence type="ECO:0000256" key="9">
    <source>
        <dbReference type="ARBA" id="ARBA00023004"/>
    </source>
</evidence>
<accession>A0A9J2PW43</accession>
<keyword evidence="18" id="KW-1185">Reference proteome</keyword>
<dbReference type="InterPro" id="IPR012675">
    <property type="entry name" value="Beta-grasp_dom_sf"/>
</dbReference>
<dbReference type="PIRSF" id="PIRSF000127">
    <property type="entry name" value="Xanthine_DH"/>
    <property type="match status" value="1"/>
</dbReference>
<feature type="domain" description="2Fe-2S ferredoxin-type" evidence="16">
    <location>
        <begin position="5"/>
        <end position="92"/>
    </location>
</feature>
<dbReference type="FunFam" id="3.30.365.10:FF:000001">
    <property type="entry name" value="Xanthine dehydrogenase oxidase"/>
    <property type="match status" value="1"/>
</dbReference>
<reference evidence="19" key="1">
    <citation type="submission" date="2023-03" db="UniProtKB">
        <authorList>
            <consortium name="WormBaseParasite"/>
        </authorList>
    </citation>
    <scope>IDENTIFICATION</scope>
</reference>
<dbReference type="SMART" id="SM01008">
    <property type="entry name" value="Ald_Xan_dh_C"/>
    <property type="match status" value="1"/>
</dbReference>
<dbReference type="InterPro" id="IPR036318">
    <property type="entry name" value="FAD-bd_PCMH-like_sf"/>
</dbReference>
<dbReference type="InterPro" id="IPR001041">
    <property type="entry name" value="2Fe-2S_ferredoxin-type"/>
</dbReference>
<keyword evidence="5 15" id="KW-0001">2Fe-2S</keyword>
<dbReference type="Pfam" id="PF02738">
    <property type="entry name" value="MoCoBD_1"/>
    <property type="match status" value="1"/>
</dbReference>
<feature type="binding site" evidence="15">
    <location>
        <position position="74"/>
    </location>
    <ligand>
        <name>[2Fe-2S] cluster</name>
        <dbReference type="ChEBI" id="CHEBI:190135"/>
        <label>1</label>
    </ligand>
</feature>
<dbReference type="Proteomes" id="UP000036681">
    <property type="component" value="Unplaced"/>
</dbReference>
<evidence type="ECO:0000259" key="16">
    <source>
        <dbReference type="PROSITE" id="PS51085"/>
    </source>
</evidence>
<dbReference type="Pfam" id="PF01799">
    <property type="entry name" value="Fer2_2"/>
    <property type="match status" value="1"/>
</dbReference>
<keyword evidence="10 15" id="KW-0411">Iron-sulfur</keyword>
<dbReference type="Pfam" id="PF01315">
    <property type="entry name" value="Ald_Xan_dh_C"/>
    <property type="match status" value="1"/>
</dbReference>
<dbReference type="GO" id="GO:0051537">
    <property type="term" value="F:2 iron, 2 sulfur cluster binding"/>
    <property type="evidence" value="ECO:0007669"/>
    <property type="project" value="UniProtKB-KW"/>
</dbReference>
<evidence type="ECO:0000256" key="8">
    <source>
        <dbReference type="ARBA" id="ARBA00023002"/>
    </source>
</evidence>
<dbReference type="SUPFAM" id="SSF56003">
    <property type="entry name" value="Molybdenum cofactor-binding domain"/>
    <property type="match status" value="1"/>
</dbReference>
<comment type="cofactor">
    <cofactor evidence="12">
        <name>[2Fe-2S] cluster</name>
        <dbReference type="ChEBI" id="CHEBI:190135"/>
    </cofactor>
</comment>
<evidence type="ECO:0000259" key="17">
    <source>
        <dbReference type="PROSITE" id="PS51387"/>
    </source>
</evidence>
<dbReference type="InterPro" id="IPR002888">
    <property type="entry name" value="2Fe-2S-bd"/>
</dbReference>
<feature type="binding site" evidence="15">
    <location>
        <position position="116"/>
    </location>
    <ligand>
        <name>[2Fe-2S] cluster</name>
        <dbReference type="ChEBI" id="CHEBI:190135"/>
        <label>2</label>
    </ligand>
</feature>
<feature type="binding site" evidence="15">
    <location>
        <position position="967"/>
    </location>
    <ligand>
        <name>Mo-molybdopterin</name>
        <dbReference type="ChEBI" id="CHEBI:71302"/>
    </ligand>
    <ligandPart>
        <name>Mo</name>
        <dbReference type="ChEBI" id="CHEBI:28685"/>
    </ligandPart>
</feature>
<evidence type="ECO:0000256" key="12">
    <source>
        <dbReference type="ARBA" id="ARBA00034078"/>
    </source>
</evidence>
<dbReference type="SUPFAM" id="SSF55447">
    <property type="entry name" value="CO dehydrogenase flavoprotein C-terminal domain-like"/>
    <property type="match status" value="1"/>
</dbReference>
<dbReference type="InterPro" id="IPR000674">
    <property type="entry name" value="Ald_Oxase/Xan_DH_a/b"/>
</dbReference>
<dbReference type="GO" id="GO:0005506">
    <property type="term" value="F:iron ion binding"/>
    <property type="evidence" value="ECO:0007669"/>
    <property type="project" value="InterPro"/>
</dbReference>
<evidence type="ECO:0000256" key="7">
    <source>
        <dbReference type="ARBA" id="ARBA00022827"/>
    </source>
</evidence>
<dbReference type="InterPro" id="IPR037165">
    <property type="entry name" value="AldOxase/xan_DH_Mopterin-bd_sf"/>
</dbReference>
<dbReference type="PROSITE" id="PS00197">
    <property type="entry name" value="2FE2S_FER_1"/>
    <property type="match status" value="1"/>
</dbReference>
<feature type="active site" description="Proton acceptor" evidence="13">
    <location>
        <position position="1312"/>
    </location>
</feature>
<dbReference type="Pfam" id="PF00111">
    <property type="entry name" value="Fer2"/>
    <property type="match status" value="1"/>
</dbReference>
<dbReference type="Pfam" id="PF20256">
    <property type="entry name" value="MoCoBD_2"/>
    <property type="match status" value="1"/>
</dbReference>
<feature type="binding site" evidence="15">
    <location>
        <position position="852"/>
    </location>
    <ligand>
        <name>Mo-molybdopterin</name>
        <dbReference type="ChEBI" id="CHEBI:71302"/>
    </ligand>
    <ligandPart>
        <name>Mo</name>
        <dbReference type="ChEBI" id="CHEBI:28685"/>
    </ligandPart>
</feature>
<dbReference type="SUPFAM" id="SSF47741">
    <property type="entry name" value="CO dehydrogenase ISP C-domain like"/>
    <property type="match status" value="1"/>
</dbReference>
<dbReference type="FunFam" id="3.10.20.30:FF:000012">
    <property type="entry name" value="Xanthine dehydrogenase/oxidase"/>
    <property type="match status" value="1"/>
</dbReference>
<evidence type="ECO:0000313" key="19">
    <source>
        <dbReference type="WBParaSite" id="ALUE_0001415701-mRNA-1"/>
    </source>
</evidence>
<dbReference type="PROSITE" id="PS51085">
    <property type="entry name" value="2FE2S_FER_2"/>
    <property type="match status" value="1"/>
</dbReference>
<dbReference type="Gene3D" id="3.90.1170.50">
    <property type="entry name" value="Aldehyde oxidase/xanthine dehydrogenase, a/b hammerhead"/>
    <property type="match status" value="1"/>
</dbReference>
<feature type="binding site" evidence="15">
    <location>
        <position position="150"/>
    </location>
    <ligand>
        <name>[2Fe-2S] cluster</name>
        <dbReference type="ChEBI" id="CHEBI:190135"/>
        <label>2</label>
    </ligand>
</feature>
<dbReference type="SUPFAM" id="SSF54665">
    <property type="entry name" value="CO dehydrogenase molybdoprotein N-domain-like"/>
    <property type="match status" value="1"/>
</dbReference>
<dbReference type="GO" id="GO:0071949">
    <property type="term" value="F:FAD binding"/>
    <property type="evidence" value="ECO:0007669"/>
    <property type="project" value="InterPro"/>
</dbReference>
<protein>
    <submittedName>
        <fullName evidence="19">Xanthine dehydrogenase</fullName>
    </submittedName>
</protein>
<keyword evidence="9 15" id="KW-0408">Iron</keyword>
<feature type="domain" description="FAD-binding PCMH-type" evidence="17">
    <location>
        <begin position="229"/>
        <end position="414"/>
    </location>
</feature>
<evidence type="ECO:0000256" key="15">
    <source>
        <dbReference type="PIRSR" id="PIRSR000127-3"/>
    </source>
</evidence>
<dbReference type="WBParaSite" id="ALUE_0001415701-mRNA-1">
    <property type="protein sequence ID" value="ALUE_0001415701-mRNA-1"/>
    <property type="gene ID" value="ALUE_0001415701"/>
</dbReference>
<dbReference type="Pfam" id="PF03450">
    <property type="entry name" value="CO_deh_flav_C"/>
    <property type="match status" value="1"/>
</dbReference>
<evidence type="ECO:0000256" key="1">
    <source>
        <dbReference type="ARBA" id="ARBA00001974"/>
    </source>
</evidence>
<organism evidence="18 19">
    <name type="scientific">Ascaris lumbricoides</name>
    <name type="common">Giant roundworm</name>
    <dbReference type="NCBI Taxonomy" id="6252"/>
    <lineage>
        <taxon>Eukaryota</taxon>
        <taxon>Metazoa</taxon>
        <taxon>Ecdysozoa</taxon>
        <taxon>Nematoda</taxon>
        <taxon>Chromadorea</taxon>
        <taxon>Rhabditida</taxon>
        <taxon>Spirurina</taxon>
        <taxon>Ascaridomorpha</taxon>
        <taxon>Ascaridoidea</taxon>
        <taxon>Ascarididae</taxon>
        <taxon>Ascaris</taxon>
    </lineage>
</organism>
<dbReference type="GO" id="GO:0016491">
    <property type="term" value="F:oxidoreductase activity"/>
    <property type="evidence" value="ECO:0007669"/>
    <property type="project" value="UniProtKB-KW"/>
</dbReference>
<evidence type="ECO:0000256" key="10">
    <source>
        <dbReference type="ARBA" id="ARBA00023014"/>
    </source>
</evidence>
<feature type="binding site" evidence="15">
    <location>
        <position position="44"/>
    </location>
    <ligand>
        <name>[2Fe-2S] cluster</name>
        <dbReference type="ChEBI" id="CHEBI:190135"/>
        <label>1</label>
    </ligand>
</feature>
<evidence type="ECO:0000313" key="18">
    <source>
        <dbReference type="Proteomes" id="UP000036681"/>
    </source>
</evidence>